<evidence type="ECO:0000259" key="1">
    <source>
        <dbReference type="Pfam" id="PF25072"/>
    </source>
</evidence>
<reference evidence="2 3" key="1">
    <citation type="submission" date="2020-08" db="EMBL/GenBank/DDBJ databases">
        <title>Plant Genome Project.</title>
        <authorList>
            <person name="Zhang R.-G."/>
        </authorList>
    </citation>
    <scope>NUCLEOTIDE SEQUENCE [LARGE SCALE GENOMIC DNA]</scope>
    <source>
        <tissue evidence="2">Rhizome</tissue>
    </source>
</reference>
<dbReference type="Proteomes" id="UP000734854">
    <property type="component" value="Unassembled WGS sequence"/>
</dbReference>
<protein>
    <recommendedName>
        <fullName evidence="1">DUF7796 domain-containing protein</fullName>
    </recommendedName>
</protein>
<accession>A0A8J5FDB4</accession>
<sequence length="135" mass="15288">MTGSWYGGLNHCLNVSNQATSKFAFSRLSLIPHLYAIDYRRLNSEPVFQAQLAVKNVTWEEVHIPFYVVSKRHWVNCEVPIVRDNVHRLVHRGGGGEARSRVEMDGAAQRNNLEVCDSSSEWTNSRQAKVGCSED</sequence>
<evidence type="ECO:0000313" key="3">
    <source>
        <dbReference type="Proteomes" id="UP000734854"/>
    </source>
</evidence>
<name>A0A8J5FDB4_ZINOF</name>
<comment type="caution">
    <text evidence="2">The sequence shown here is derived from an EMBL/GenBank/DDBJ whole genome shotgun (WGS) entry which is preliminary data.</text>
</comment>
<dbReference type="InterPro" id="IPR056698">
    <property type="entry name" value="DUF7796"/>
</dbReference>
<evidence type="ECO:0000313" key="2">
    <source>
        <dbReference type="EMBL" id="KAG6485022.1"/>
    </source>
</evidence>
<organism evidence="2 3">
    <name type="scientific">Zingiber officinale</name>
    <name type="common">Ginger</name>
    <name type="synonym">Amomum zingiber</name>
    <dbReference type="NCBI Taxonomy" id="94328"/>
    <lineage>
        <taxon>Eukaryota</taxon>
        <taxon>Viridiplantae</taxon>
        <taxon>Streptophyta</taxon>
        <taxon>Embryophyta</taxon>
        <taxon>Tracheophyta</taxon>
        <taxon>Spermatophyta</taxon>
        <taxon>Magnoliopsida</taxon>
        <taxon>Liliopsida</taxon>
        <taxon>Zingiberales</taxon>
        <taxon>Zingiberaceae</taxon>
        <taxon>Zingiber</taxon>
    </lineage>
</organism>
<dbReference type="Pfam" id="PF25072">
    <property type="entry name" value="DUF7796"/>
    <property type="match status" value="1"/>
</dbReference>
<dbReference type="PANTHER" id="PTHR35112:SF1">
    <property type="entry name" value="RING_FYVE_PHD ZINC FINGER SUPERFAMILY PROTEIN"/>
    <property type="match status" value="1"/>
</dbReference>
<proteinExistence type="predicted"/>
<feature type="domain" description="DUF7796" evidence="1">
    <location>
        <begin position="2"/>
        <end position="74"/>
    </location>
</feature>
<dbReference type="AlphaFoldDB" id="A0A8J5FDB4"/>
<dbReference type="EMBL" id="JACMSC010000015">
    <property type="protein sequence ID" value="KAG6485022.1"/>
    <property type="molecule type" value="Genomic_DNA"/>
</dbReference>
<dbReference type="PANTHER" id="PTHR35112">
    <property type="entry name" value="OS08G0360500 PROTEIN"/>
    <property type="match status" value="1"/>
</dbReference>
<keyword evidence="3" id="KW-1185">Reference proteome</keyword>
<gene>
    <name evidence="2" type="ORF">ZIOFF_053550</name>
</gene>